<dbReference type="HOGENOM" id="CLU_2122056_0_0_1"/>
<evidence type="ECO:0000313" key="3">
    <source>
        <dbReference type="Proteomes" id="UP000054217"/>
    </source>
</evidence>
<accession>A0A0C3J918</accession>
<dbReference type="EMBL" id="KN831966">
    <property type="protein sequence ID" value="KIO05538.1"/>
    <property type="molecule type" value="Genomic_DNA"/>
</dbReference>
<sequence>MTPLFIREPRGNLLPLRGSVSASSVVKKVMFELSAEVPQEALGQTLREQLDSWALARGHGGSSSQVPSHASPQSSPGLSPPHQVRTNPPNSAQGRGAQIEATDSSSRSIKHPMP</sequence>
<proteinExistence type="predicted"/>
<dbReference type="Proteomes" id="UP000054217">
    <property type="component" value="Unassembled WGS sequence"/>
</dbReference>
<gene>
    <name evidence="2" type="ORF">M404DRAFT_25254</name>
</gene>
<evidence type="ECO:0000256" key="1">
    <source>
        <dbReference type="SAM" id="MobiDB-lite"/>
    </source>
</evidence>
<reference evidence="2 3" key="1">
    <citation type="submission" date="2014-04" db="EMBL/GenBank/DDBJ databases">
        <authorList>
            <consortium name="DOE Joint Genome Institute"/>
            <person name="Kuo A."/>
            <person name="Kohler A."/>
            <person name="Costa M.D."/>
            <person name="Nagy L.G."/>
            <person name="Floudas D."/>
            <person name="Copeland A."/>
            <person name="Barry K.W."/>
            <person name="Cichocki N."/>
            <person name="Veneault-Fourrey C."/>
            <person name="LaButti K."/>
            <person name="Lindquist E.A."/>
            <person name="Lipzen A."/>
            <person name="Lundell T."/>
            <person name="Morin E."/>
            <person name="Murat C."/>
            <person name="Sun H."/>
            <person name="Tunlid A."/>
            <person name="Henrissat B."/>
            <person name="Grigoriev I.V."/>
            <person name="Hibbett D.S."/>
            <person name="Martin F."/>
            <person name="Nordberg H.P."/>
            <person name="Cantor M.N."/>
            <person name="Hua S.X."/>
        </authorList>
    </citation>
    <scope>NUCLEOTIDE SEQUENCE [LARGE SCALE GENOMIC DNA]</scope>
    <source>
        <strain evidence="2 3">Marx 270</strain>
    </source>
</reference>
<name>A0A0C3J918_PISTI</name>
<reference evidence="3" key="2">
    <citation type="submission" date="2015-01" db="EMBL/GenBank/DDBJ databases">
        <title>Evolutionary Origins and Diversification of the Mycorrhizal Mutualists.</title>
        <authorList>
            <consortium name="DOE Joint Genome Institute"/>
            <consortium name="Mycorrhizal Genomics Consortium"/>
            <person name="Kohler A."/>
            <person name="Kuo A."/>
            <person name="Nagy L.G."/>
            <person name="Floudas D."/>
            <person name="Copeland A."/>
            <person name="Barry K.W."/>
            <person name="Cichocki N."/>
            <person name="Veneault-Fourrey C."/>
            <person name="LaButti K."/>
            <person name="Lindquist E.A."/>
            <person name="Lipzen A."/>
            <person name="Lundell T."/>
            <person name="Morin E."/>
            <person name="Murat C."/>
            <person name="Riley R."/>
            <person name="Ohm R."/>
            <person name="Sun H."/>
            <person name="Tunlid A."/>
            <person name="Henrissat B."/>
            <person name="Grigoriev I.V."/>
            <person name="Hibbett D.S."/>
            <person name="Martin F."/>
        </authorList>
    </citation>
    <scope>NUCLEOTIDE SEQUENCE [LARGE SCALE GENOMIC DNA]</scope>
    <source>
        <strain evidence="3">Marx 270</strain>
    </source>
</reference>
<protein>
    <submittedName>
        <fullName evidence="2">Uncharacterized protein</fullName>
    </submittedName>
</protein>
<dbReference type="InParanoid" id="A0A0C3J918"/>
<organism evidence="2 3">
    <name type="scientific">Pisolithus tinctorius Marx 270</name>
    <dbReference type="NCBI Taxonomy" id="870435"/>
    <lineage>
        <taxon>Eukaryota</taxon>
        <taxon>Fungi</taxon>
        <taxon>Dikarya</taxon>
        <taxon>Basidiomycota</taxon>
        <taxon>Agaricomycotina</taxon>
        <taxon>Agaricomycetes</taxon>
        <taxon>Agaricomycetidae</taxon>
        <taxon>Boletales</taxon>
        <taxon>Sclerodermatineae</taxon>
        <taxon>Pisolithaceae</taxon>
        <taxon>Pisolithus</taxon>
    </lineage>
</organism>
<feature type="compositionally biased region" description="Polar residues" evidence="1">
    <location>
        <begin position="62"/>
        <end position="77"/>
    </location>
</feature>
<feature type="region of interest" description="Disordered" evidence="1">
    <location>
        <begin position="56"/>
        <end position="114"/>
    </location>
</feature>
<evidence type="ECO:0000313" key="2">
    <source>
        <dbReference type="EMBL" id="KIO05538.1"/>
    </source>
</evidence>
<feature type="compositionally biased region" description="Polar residues" evidence="1">
    <location>
        <begin position="84"/>
        <end position="93"/>
    </location>
</feature>
<dbReference type="AlphaFoldDB" id="A0A0C3J918"/>
<keyword evidence="3" id="KW-1185">Reference proteome</keyword>